<keyword evidence="1" id="KW-0472">Membrane</keyword>
<organism evidence="2 3">
    <name type="scientific">Microthyrium microscopicum</name>
    <dbReference type="NCBI Taxonomy" id="703497"/>
    <lineage>
        <taxon>Eukaryota</taxon>
        <taxon>Fungi</taxon>
        <taxon>Dikarya</taxon>
        <taxon>Ascomycota</taxon>
        <taxon>Pezizomycotina</taxon>
        <taxon>Dothideomycetes</taxon>
        <taxon>Dothideomycetes incertae sedis</taxon>
        <taxon>Microthyriales</taxon>
        <taxon>Microthyriaceae</taxon>
        <taxon>Microthyrium</taxon>
    </lineage>
</organism>
<keyword evidence="1" id="KW-1133">Transmembrane helix</keyword>
<evidence type="ECO:0000256" key="1">
    <source>
        <dbReference type="SAM" id="Phobius"/>
    </source>
</evidence>
<feature type="transmembrane region" description="Helical" evidence="1">
    <location>
        <begin position="144"/>
        <end position="177"/>
    </location>
</feature>
<keyword evidence="1" id="KW-0812">Transmembrane</keyword>
<proteinExistence type="predicted"/>
<name>A0A6A6UQD7_9PEZI</name>
<accession>A0A6A6UQD7</accession>
<protein>
    <submittedName>
        <fullName evidence="2">Uncharacterized protein</fullName>
    </submittedName>
</protein>
<gene>
    <name evidence="2" type="ORF">BT63DRAFT_410329</name>
</gene>
<reference evidence="2" key="1">
    <citation type="journal article" date="2020" name="Stud. Mycol.">
        <title>101 Dothideomycetes genomes: a test case for predicting lifestyles and emergence of pathogens.</title>
        <authorList>
            <person name="Haridas S."/>
            <person name="Albert R."/>
            <person name="Binder M."/>
            <person name="Bloem J."/>
            <person name="Labutti K."/>
            <person name="Salamov A."/>
            <person name="Andreopoulos B."/>
            <person name="Baker S."/>
            <person name="Barry K."/>
            <person name="Bills G."/>
            <person name="Bluhm B."/>
            <person name="Cannon C."/>
            <person name="Castanera R."/>
            <person name="Culley D."/>
            <person name="Daum C."/>
            <person name="Ezra D."/>
            <person name="Gonzalez J."/>
            <person name="Henrissat B."/>
            <person name="Kuo A."/>
            <person name="Liang C."/>
            <person name="Lipzen A."/>
            <person name="Lutzoni F."/>
            <person name="Magnuson J."/>
            <person name="Mondo S."/>
            <person name="Nolan M."/>
            <person name="Ohm R."/>
            <person name="Pangilinan J."/>
            <person name="Park H.-J."/>
            <person name="Ramirez L."/>
            <person name="Alfaro M."/>
            <person name="Sun H."/>
            <person name="Tritt A."/>
            <person name="Yoshinaga Y."/>
            <person name="Zwiers L.-H."/>
            <person name="Turgeon B."/>
            <person name="Goodwin S."/>
            <person name="Spatafora J."/>
            <person name="Crous P."/>
            <person name="Grigoriev I."/>
        </authorList>
    </citation>
    <scope>NUCLEOTIDE SEQUENCE</scope>
    <source>
        <strain evidence="2">CBS 115976</strain>
    </source>
</reference>
<evidence type="ECO:0000313" key="3">
    <source>
        <dbReference type="Proteomes" id="UP000799302"/>
    </source>
</evidence>
<keyword evidence="3" id="KW-1185">Reference proteome</keyword>
<sequence length="208" mass="23737">MTCLAHDVWEHPGRNLNLVVMVRGYERNPVVAQHKHPCPEHRTKASQRGQNLLFVENDPATRTSKIAAAPEDELPDIKMSSASSNTPRISSGERISTIVSSIFEHKRLPEFIFLWVVISATLFYRWQFDPDNTFTKDDDLSDKIAWLVVFILLVSGFGIFWIMPIVVSGAVALLYVLEMLYIGFFAFREFLVSKRACSCKSRAMNLKR</sequence>
<dbReference type="AlphaFoldDB" id="A0A6A6UQD7"/>
<dbReference type="Proteomes" id="UP000799302">
    <property type="component" value="Unassembled WGS sequence"/>
</dbReference>
<dbReference type="EMBL" id="MU004231">
    <property type="protein sequence ID" value="KAF2673308.1"/>
    <property type="molecule type" value="Genomic_DNA"/>
</dbReference>
<evidence type="ECO:0000313" key="2">
    <source>
        <dbReference type="EMBL" id="KAF2673308.1"/>
    </source>
</evidence>